<evidence type="ECO:0000256" key="2">
    <source>
        <dbReference type="SAM" id="SignalP"/>
    </source>
</evidence>
<evidence type="ECO:0000256" key="1">
    <source>
        <dbReference type="ARBA" id="ARBA00022801"/>
    </source>
</evidence>
<name>A0A1V4ESE3_9BACL</name>
<sequence length="280" mass="30438">MQMKKRILPMVIRLGIVGMLIALCDAPLGQTAEAFQWFPKKQVAKPNLLPTRLHKTVVVDPGHGGIDGGTSRGGLLEKTITLDIAKNLALELDRAGFDVTMTRRTDIDCSGLFPSPLSGRHRRDLQNRLDLLRKARAVGFLSIHVNSSANPSDRGPLVFYTVHSEASQQLASLVQAKLNALADTTQRPIGRKNLFVIRHAPCPAILAEVGYVTNDRDAIKLRQPMYLKQVAHAIAVGAIPFLRQQSTPNAVVGNPNDDWVPPALSPAVVQSGSSNMAQSR</sequence>
<protein>
    <recommendedName>
        <fullName evidence="3">MurNAc-LAA domain-containing protein</fullName>
    </recommendedName>
</protein>
<dbReference type="GO" id="GO:0030288">
    <property type="term" value="C:outer membrane-bounded periplasmic space"/>
    <property type="evidence" value="ECO:0007669"/>
    <property type="project" value="TreeGrafter"/>
</dbReference>
<dbReference type="Proteomes" id="UP000190229">
    <property type="component" value="Unassembled WGS sequence"/>
</dbReference>
<feature type="chain" id="PRO_5039715127" description="MurNAc-LAA domain-containing protein" evidence="2">
    <location>
        <begin position="23"/>
        <end position="280"/>
    </location>
</feature>
<dbReference type="SUPFAM" id="SSF53187">
    <property type="entry name" value="Zn-dependent exopeptidases"/>
    <property type="match status" value="1"/>
</dbReference>
<dbReference type="AlphaFoldDB" id="A0A1V4ESE3"/>
<keyword evidence="2" id="KW-0732">Signal</keyword>
<dbReference type="Pfam" id="PF01520">
    <property type="entry name" value="Amidase_3"/>
    <property type="match status" value="1"/>
</dbReference>
<feature type="domain" description="MurNAc-LAA" evidence="3">
    <location>
        <begin position="129"/>
        <end position="239"/>
    </location>
</feature>
<dbReference type="PANTHER" id="PTHR30404:SF0">
    <property type="entry name" value="N-ACETYLMURAMOYL-L-ALANINE AMIDASE AMIC"/>
    <property type="match status" value="1"/>
</dbReference>
<dbReference type="PANTHER" id="PTHR30404">
    <property type="entry name" value="N-ACETYLMURAMOYL-L-ALANINE AMIDASE"/>
    <property type="match status" value="1"/>
</dbReference>
<keyword evidence="1" id="KW-0378">Hydrolase</keyword>
<evidence type="ECO:0000313" key="4">
    <source>
        <dbReference type="EMBL" id="OPG15811.1"/>
    </source>
</evidence>
<dbReference type="EMBL" id="MWPS01000026">
    <property type="protein sequence ID" value="OPG15811.1"/>
    <property type="molecule type" value="Genomic_DNA"/>
</dbReference>
<organism evidence="4 5">
    <name type="scientific">Ferroacidibacillus organovorans</name>
    <dbReference type="NCBI Taxonomy" id="1765683"/>
    <lineage>
        <taxon>Bacteria</taxon>
        <taxon>Bacillati</taxon>
        <taxon>Bacillota</taxon>
        <taxon>Bacilli</taxon>
        <taxon>Bacillales</taxon>
        <taxon>Alicyclobacillaceae</taxon>
        <taxon>Ferroacidibacillus</taxon>
    </lineage>
</organism>
<evidence type="ECO:0000313" key="5">
    <source>
        <dbReference type="Proteomes" id="UP000190229"/>
    </source>
</evidence>
<dbReference type="SMART" id="SM00646">
    <property type="entry name" value="Ami_3"/>
    <property type="match status" value="1"/>
</dbReference>
<dbReference type="InterPro" id="IPR002508">
    <property type="entry name" value="MurNAc-LAA_cat"/>
</dbReference>
<gene>
    <name evidence="4" type="ORF">B2M26_09345</name>
</gene>
<dbReference type="InterPro" id="IPR050695">
    <property type="entry name" value="N-acetylmuramoyl_amidase_3"/>
</dbReference>
<dbReference type="Gene3D" id="3.40.630.40">
    <property type="entry name" value="Zn-dependent exopeptidases"/>
    <property type="match status" value="1"/>
</dbReference>
<dbReference type="GO" id="GO:0009253">
    <property type="term" value="P:peptidoglycan catabolic process"/>
    <property type="evidence" value="ECO:0007669"/>
    <property type="project" value="InterPro"/>
</dbReference>
<proteinExistence type="predicted"/>
<feature type="signal peptide" evidence="2">
    <location>
        <begin position="1"/>
        <end position="22"/>
    </location>
</feature>
<comment type="caution">
    <text evidence="4">The sequence shown here is derived from an EMBL/GenBank/DDBJ whole genome shotgun (WGS) entry which is preliminary data.</text>
</comment>
<keyword evidence="5" id="KW-1185">Reference proteome</keyword>
<accession>A0A1V4ESE3</accession>
<evidence type="ECO:0000259" key="3">
    <source>
        <dbReference type="SMART" id="SM00646"/>
    </source>
</evidence>
<reference evidence="4 5" key="1">
    <citation type="submission" date="2017-02" db="EMBL/GenBank/DDBJ databases">
        <title>Draft genome of Acidibacillus ferrooxidans Huett2.</title>
        <authorList>
            <person name="Schopf S."/>
        </authorList>
    </citation>
    <scope>NUCLEOTIDE SEQUENCE [LARGE SCALE GENOMIC DNA]</scope>
    <source>
        <strain evidence="4 5">Huett2</strain>
    </source>
</reference>
<dbReference type="GO" id="GO:0008745">
    <property type="term" value="F:N-acetylmuramoyl-L-alanine amidase activity"/>
    <property type="evidence" value="ECO:0007669"/>
    <property type="project" value="InterPro"/>
</dbReference>
<dbReference type="CDD" id="cd02696">
    <property type="entry name" value="MurNAc-LAA"/>
    <property type="match status" value="1"/>
</dbReference>